<comment type="caution">
    <text evidence="1">The sequence shown here is derived from an EMBL/GenBank/DDBJ whole genome shotgun (WGS) entry which is preliminary data.</text>
</comment>
<name>A0A7X1AZC1_9BACT</name>
<evidence type="ECO:0000313" key="1">
    <source>
        <dbReference type="EMBL" id="MBC2602756.1"/>
    </source>
</evidence>
<reference evidence="1 2" key="1">
    <citation type="submission" date="2020-07" db="EMBL/GenBank/DDBJ databases">
        <authorList>
            <person name="Feng X."/>
        </authorList>
    </citation>
    <scope>NUCLEOTIDE SEQUENCE [LARGE SCALE GENOMIC DNA]</scope>
    <source>
        <strain evidence="1 2">JCM14086</strain>
    </source>
</reference>
<dbReference type="SUPFAM" id="SSF49785">
    <property type="entry name" value="Galactose-binding domain-like"/>
    <property type="match status" value="1"/>
</dbReference>
<dbReference type="PROSITE" id="PS51257">
    <property type="entry name" value="PROKAR_LIPOPROTEIN"/>
    <property type="match status" value="1"/>
</dbReference>
<dbReference type="InterPro" id="IPR008979">
    <property type="entry name" value="Galactose-bd-like_sf"/>
</dbReference>
<evidence type="ECO:0008006" key="3">
    <source>
        <dbReference type="Google" id="ProtNLM"/>
    </source>
</evidence>
<dbReference type="AlphaFoldDB" id="A0A7X1AZC1"/>
<accession>A0A7X1AZC1</accession>
<dbReference type="Gene3D" id="2.60.120.260">
    <property type="entry name" value="Galactose-binding domain-like"/>
    <property type="match status" value="1"/>
</dbReference>
<dbReference type="EMBL" id="JACHVA010000101">
    <property type="protein sequence ID" value="MBC2602756.1"/>
    <property type="molecule type" value="Genomic_DNA"/>
</dbReference>
<organism evidence="1 2">
    <name type="scientific">Puniceicoccus vermicola</name>
    <dbReference type="NCBI Taxonomy" id="388746"/>
    <lineage>
        <taxon>Bacteria</taxon>
        <taxon>Pseudomonadati</taxon>
        <taxon>Verrucomicrobiota</taxon>
        <taxon>Opitutia</taxon>
        <taxon>Puniceicoccales</taxon>
        <taxon>Puniceicoccaceae</taxon>
        <taxon>Puniceicoccus</taxon>
    </lineage>
</organism>
<sequence length="189" mass="20755">MNMKKTVLVVCVFWFGLAACYGAENLLENGSLTEGSPEKIPGWIFSTSSGISEESKVAIAEGKVTWARAEEGEKRFLEIQMPEPSDAHVWWLQKVKVLGGLSYQLSLEASASGDRMPRGEAGVFFTTADGKWLGYQPIPNFYVTGDWKRFSMTFTPPDNAAIAGVRLGLDNPGGEVLRIRFGDVVLTEK</sequence>
<protein>
    <recommendedName>
        <fullName evidence="3">CBM-cenC domain-containing protein</fullName>
    </recommendedName>
</protein>
<evidence type="ECO:0000313" key="2">
    <source>
        <dbReference type="Proteomes" id="UP000525652"/>
    </source>
</evidence>
<gene>
    <name evidence="1" type="ORF">H5P30_13310</name>
</gene>
<dbReference type="Proteomes" id="UP000525652">
    <property type="component" value="Unassembled WGS sequence"/>
</dbReference>
<keyword evidence="2" id="KW-1185">Reference proteome</keyword>
<proteinExistence type="predicted"/>
<dbReference type="RefSeq" id="WP_185693421.1">
    <property type="nucleotide sequence ID" value="NZ_JACHVA010000101.1"/>
</dbReference>